<dbReference type="EMBL" id="CAJVPU010033143">
    <property type="protein sequence ID" value="CAG8721685.1"/>
    <property type="molecule type" value="Genomic_DNA"/>
</dbReference>
<name>A0ACA9PVM5_9GLOM</name>
<feature type="non-terminal residue" evidence="1">
    <location>
        <position position="1"/>
    </location>
</feature>
<reference evidence="1" key="1">
    <citation type="submission" date="2021-06" db="EMBL/GenBank/DDBJ databases">
        <authorList>
            <person name="Kallberg Y."/>
            <person name="Tangrot J."/>
            <person name="Rosling A."/>
        </authorList>
    </citation>
    <scope>NUCLEOTIDE SEQUENCE</scope>
    <source>
        <strain evidence="1">IL203A</strain>
    </source>
</reference>
<evidence type="ECO:0000313" key="1">
    <source>
        <dbReference type="EMBL" id="CAG8721685.1"/>
    </source>
</evidence>
<comment type="caution">
    <text evidence="1">The sequence shown here is derived from an EMBL/GenBank/DDBJ whole genome shotgun (WGS) entry which is preliminary data.</text>
</comment>
<organism evidence="1 2">
    <name type="scientific">Dentiscutata heterogama</name>
    <dbReference type="NCBI Taxonomy" id="1316150"/>
    <lineage>
        <taxon>Eukaryota</taxon>
        <taxon>Fungi</taxon>
        <taxon>Fungi incertae sedis</taxon>
        <taxon>Mucoromycota</taxon>
        <taxon>Glomeromycotina</taxon>
        <taxon>Glomeromycetes</taxon>
        <taxon>Diversisporales</taxon>
        <taxon>Gigasporaceae</taxon>
        <taxon>Dentiscutata</taxon>
    </lineage>
</organism>
<proteinExistence type="predicted"/>
<feature type="non-terminal residue" evidence="1">
    <location>
        <position position="122"/>
    </location>
</feature>
<evidence type="ECO:0000313" key="2">
    <source>
        <dbReference type="Proteomes" id="UP000789702"/>
    </source>
</evidence>
<dbReference type="Proteomes" id="UP000789702">
    <property type="component" value="Unassembled WGS sequence"/>
</dbReference>
<sequence>PKSKDETGDKENLNPAKQPNKQETNTLKSKENIVNNWFNMTKEERYQRDASSLEIPPGSEDKIESSRKFAESESSRIVSRDTGIIVVDIDPKTQNAIKSLESEEATTDAQSNELIKTPENEP</sequence>
<protein>
    <submittedName>
        <fullName evidence="1">3308_t:CDS:1</fullName>
    </submittedName>
</protein>
<keyword evidence="2" id="KW-1185">Reference proteome</keyword>
<gene>
    <name evidence="1" type="ORF">DHETER_LOCUS12873</name>
</gene>
<accession>A0ACA9PVM5</accession>